<evidence type="ECO:0000313" key="5">
    <source>
        <dbReference type="EMBL" id="SMD00624.1"/>
    </source>
</evidence>
<evidence type="ECO:0000256" key="4">
    <source>
        <dbReference type="SAM" id="SignalP"/>
    </source>
</evidence>
<feature type="repeat" description="TPR" evidence="3">
    <location>
        <begin position="57"/>
        <end position="90"/>
    </location>
</feature>
<dbReference type="RefSeq" id="WP_084240822.1">
    <property type="nucleotide sequence ID" value="NZ_FWXT01000004.1"/>
</dbReference>
<dbReference type="PANTHER" id="PTHR44858">
    <property type="entry name" value="TETRATRICOPEPTIDE REPEAT PROTEIN 6"/>
    <property type="match status" value="1"/>
</dbReference>
<feature type="signal peptide" evidence="4">
    <location>
        <begin position="1"/>
        <end position="21"/>
    </location>
</feature>
<sequence>MNYFRQSILLLFVFSVSTTFAQNGGYDKLGMQAWMKGDYKGAVNQLEKADAKNPNNASVLKMLGYSYFQCGDFENSIKTYSNLITLKPSDYSAYYYRGKARQNIANDPKESLNNLRENFYLAAIKDFTKAIEINGEEDPQLLQNRALAYKDYAIYKSYKIKTKAEKTACISIFNNSVADFQKVLLLQPQRKDILSLIDYVKAQISSLK</sequence>
<evidence type="ECO:0000256" key="2">
    <source>
        <dbReference type="ARBA" id="ARBA00022803"/>
    </source>
</evidence>
<accession>A0A1W2DT26</accession>
<dbReference type="Proteomes" id="UP000192756">
    <property type="component" value="Unassembled WGS sequence"/>
</dbReference>
<evidence type="ECO:0000313" key="6">
    <source>
        <dbReference type="Proteomes" id="UP000192756"/>
    </source>
</evidence>
<feature type="chain" id="PRO_5013048826" evidence="4">
    <location>
        <begin position="22"/>
        <end position="208"/>
    </location>
</feature>
<dbReference type="PANTHER" id="PTHR44858:SF1">
    <property type="entry name" value="UDP-N-ACETYLGLUCOSAMINE--PEPTIDE N-ACETYLGLUCOSAMINYLTRANSFERASE SPINDLY-RELATED"/>
    <property type="match status" value="1"/>
</dbReference>
<dbReference type="InterPro" id="IPR050498">
    <property type="entry name" value="Ycf3"/>
</dbReference>
<dbReference type="Gene3D" id="1.25.40.10">
    <property type="entry name" value="Tetratricopeptide repeat domain"/>
    <property type="match status" value="2"/>
</dbReference>
<proteinExistence type="predicted"/>
<evidence type="ECO:0000256" key="1">
    <source>
        <dbReference type="ARBA" id="ARBA00022737"/>
    </source>
</evidence>
<protein>
    <submittedName>
        <fullName evidence="5">TPR repeat-containing protein</fullName>
    </submittedName>
</protein>
<dbReference type="PROSITE" id="PS50005">
    <property type="entry name" value="TPR"/>
    <property type="match status" value="1"/>
</dbReference>
<dbReference type="SMART" id="SM00028">
    <property type="entry name" value="TPR"/>
    <property type="match status" value="2"/>
</dbReference>
<gene>
    <name evidence="5" type="ORF">SAMN04488524_4038</name>
</gene>
<dbReference type="Pfam" id="PF13414">
    <property type="entry name" value="TPR_11"/>
    <property type="match status" value="1"/>
</dbReference>
<reference evidence="6" key="1">
    <citation type="submission" date="2017-04" db="EMBL/GenBank/DDBJ databases">
        <authorList>
            <person name="Varghese N."/>
            <person name="Submissions S."/>
        </authorList>
    </citation>
    <scope>NUCLEOTIDE SEQUENCE [LARGE SCALE GENOMIC DNA]</scope>
    <source>
        <strain evidence="6">DSM 12126</strain>
    </source>
</reference>
<dbReference type="InterPro" id="IPR019734">
    <property type="entry name" value="TPR_rpt"/>
</dbReference>
<dbReference type="EMBL" id="FWXT01000004">
    <property type="protein sequence ID" value="SMD00624.1"/>
    <property type="molecule type" value="Genomic_DNA"/>
</dbReference>
<keyword evidence="1" id="KW-0677">Repeat</keyword>
<dbReference type="AlphaFoldDB" id="A0A1W2DT26"/>
<dbReference type="InterPro" id="IPR011990">
    <property type="entry name" value="TPR-like_helical_dom_sf"/>
</dbReference>
<evidence type="ECO:0000256" key="3">
    <source>
        <dbReference type="PROSITE-ProRule" id="PRU00339"/>
    </source>
</evidence>
<dbReference type="OrthoDB" id="789632at2"/>
<keyword evidence="6" id="KW-1185">Reference proteome</keyword>
<dbReference type="SUPFAM" id="SSF48452">
    <property type="entry name" value="TPR-like"/>
    <property type="match status" value="1"/>
</dbReference>
<organism evidence="5 6">
    <name type="scientific">Pedobacter africanus</name>
    <dbReference type="NCBI Taxonomy" id="151894"/>
    <lineage>
        <taxon>Bacteria</taxon>
        <taxon>Pseudomonadati</taxon>
        <taxon>Bacteroidota</taxon>
        <taxon>Sphingobacteriia</taxon>
        <taxon>Sphingobacteriales</taxon>
        <taxon>Sphingobacteriaceae</taxon>
        <taxon>Pedobacter</taxon>
    </lineage>
</organism>
<keyword evidence="4" id="KW-0732">Signal</keyword>
<name>A0A1W2DT26_9SPHI</name>
<dbReference type="STRING" id="151894.SAMN04488524_4038"/>
<keyword evidence="2 3" id="KW-0802">TPR repeat</keyword>